<dbReference type="Proteomes" id="UP001207116">
    <property type="component" value="Unassembled WGS sequence"/>
</dbReference>
<evidence type="ECO:0000313" key="2">
    <source>
        <dbReference type="Proteomes" id="UP001207116"/>
    </source>
</evidence>
<proteinExistence type="predicted"/>
<organism evidence="1 2">
    <name type="scientific">Lentiprolixibacter aurantiacus</name>
    <dbReference type="NCBI Taxonomy" id="2993939"/>
    <lineage>
        <taxon>Bacteria</taxon>
        <taxon>Pseudomonadati</taxon>
        <taxon>Bacteroidota</taxon>
        <taxon>Flavobacteriia</taxon>
        <taxon>Flavobacteriales</taxon>
        <taxon>Flavobacteriaceae</taxon>
        <taxon>Lentiprolixibacter</taxon>
    </lineage>
</organism>
<keyword evidence="2" id="KW-1185">Reference proteome</keyword>
<dbReference type="AlphaFoldDB" id="A0AAE3SN69"/>
<gene>
    <name evidence="1" type="ORF">OO016_00740</name>
</gene>
<accession>A0AAE3SN69</accession>
<dbReference type="EMBL" id="JAPFQP010000001">
    <property type="protein sequence ID" value="MCX2718112.1"/>
    <property type="molecule type" value="Genomic_DNA"/>
</dbReference>
<name>A0AAE3SN69_9FLAO</name>
<reference evidence="1" key="1">
    <citation type="submission" date="2022-11" db="EMBL/GenBank/DDBJ databases">
        <title>The characterization of three novel Bacteroidetes species and genomic analysis of their roles in tidal elemental geochemical cycles.</title>
        <authorList>
            <person name="Ma K.-J."/>
        </authorList>
    </citation>
    <scope>NUCLEOTIDE SEQUENCE</scope>
    <source>
        <strain evidence="1">M415</strain>
    </source>
</reference>
<dbReference type="RefSeq" id="WP_266010109.1">
    <property type="nucleotide sequence ID" value="NZ_JAPFQP010000001.1"/>
</dbReference>
<protein>
    <submittedName>
        <fullName evidence="1">DUF5694 domain-containing protein</fullName>
    </submittedName>
</protein>
<dbReference type="InterPro" id="IPR043749">
    <property type="entry name" value="DUF5694"/>
</dbReference>
<sequence>MFNISNKRIFNLNNIYSLFLLFLIAACQPQSKKEKTREISETITESDAAKVTVLGVFHFGGSTGDMAAMHMADPFGKRRQDDIKEVVAQLAEFKPTKILVEYPKERQARLDERYHNYLSGKDTLRVSETQQLGFRLAKQLGHPQLFAIDYNVDLPFEEIVEYCQRTGKMGEFEEFVTQIKDYVAKENTVLDTMRIASYFARTNTPAIDQFTNDVYIGKALSWGDSINEAGARVASTWWERNFIILKNMAETIESKEDRILVIIGAGHRAVLRNAIIDRSDMEYVEVADYLH</sequence>
<comment type="caution">
    <text evidence="1">The sequence shown here is derived from an EMBL/GenBank/DDBJ whole genome shotgun (WGS) entry which is preliminary data.</text>
</comment>
<dbReference type="Pfam" id="PF18950">
    <property type="entry name" value="DUF5694"/>
    <property type="match status" value="1"/>
</dbReference>
<evidence type="ECO:0000313" key="1">
    <source>
        <dbReference type="EMBL" id="MCX2718112.1"/>
    </source>
</evidence>
<dbReference type="PROSITE" id="PS51257">
    <property type="entry name" value="PROKAR_LIPOPROTEIN"/>
    <property type="match status" value="1"/>
</dbReference>